<evidence type="ECO:0000313" key="2">
    <source>
        <dbReference type="EMBL" id="GJU08143.1"/>
    </source>
</evidence>
<evidence type="ECO:0000256" key="1">
    <source>
        <dbReference type="SAM" id="Phobius"/>
    </source>
</evidence>
<reference evidence="2" key="1">
    <citation type="journal article" date="2022" name="Int. J. Mol. Sci.">
        <title>Draft Genome of Tanacetum Coccineum: Genomic Comparison of Closely Related Tanacetum-Family Plants.</title>
        <authorList>
            <person name="Yamashiro T."/>
            <person name="Shiraishi A."/>
            <person name="Nakayama K."/>
            <person name="Satake H."/>
        </authorList>
    </citation>
    <scope>NUCLEOTIDE SEQUENCE</scope>
</reference>
<dbReference type="Proteomes" id="UP001151760">
    <property type="component" value="Unassembled WGS sequence"/>
</dbReference>
<gene>
    <name evidence="2" type="ORF">Tco_1124573</name>
</gene>
<organism evidence="2 3">
    <name type="scientific">Tanacetum coccineum</name>
    <dbReference type="NCBI Taxonomy" id="301880"/>
    <lineage>
        <taxon>Eukaryota</taxon>
        <taxon>Viridiplantae</taxon>
        <taxon>Streptophyta</taxon>
        <taxon>Embryophyta</taxon>
        <taxon>Tracheophyta</taxon>
        <taxon>Spermatophyta</taxon>
        <taxon>Magnoliopsida</taxon>
        <taxon>eudicotyledons</taxon>
        <taxon>Gunneridae</taxon>
        <taxon>Pentapetalae</taxon>
        <taxon>asterids</taxon>
        <taxon>campanulids</taxon>
        <taxon>Asterales</taxon>
        <taxon>Asteraceae</taxon>
        <taxon>Asteroideae</taxon>
        <taxon>Anthemideae</taxon>
        <taxon>Anthemidinae</taxon>
        <taxon>Tanacetum</taxon>
    </lineage>
</organism>
<name>A0ABQ5J9B7_9ASTR</name>
<accession>A0ABQ5J9B7</accession>
<evidence type="ECO:0000313" key="3">
    <source>
        <dbReference type="Proteomes" id="UP001151760"/>
    </source>
</evidence>
<proteinExistence type="predicted"/>
<keyword evidence="3" id="KW-1185">Reference proteome</keyword>
<protein>
    <submittedName>
        <fullName evidence="2">Uncharacterized protein</fullName>
    </submittedName>
</protein>
<comment type="caution">
    <text evidence="2">The sequence shown here is derived from an EMBL/GenBank/DDBJ whole genome shotgun (WGS) entry which is preliminary data.</text>
</comment>
<dbReference type="EMBL" id="BQNB010021604">
    <property type="protein sequence ID" value="GJU08143.1"/>
    <property type="molecule type" value="Genomic_DNA"/>
</dbReference>
<reference evidence="2" key="2">
    <citation type="submission" date="2022-01" db="EMBL/GenBank/DDBJ databases">
        <authorList>
            <person name="Yamashiro T."/>
            <person name="Shiraishi A."/>
            <person name="Satake H."/>
            <person name="Nakayama K."/>
        </authorList>
    </citation>
    <scope>NUCLEOTIDE SEQUENCE</scope>
</reference>
<keyword evidence="1" id="KW-1133">Transmembrane helix</keyword>
<keyword evidence="1" id="KW-0812">Transmembrane</keyword>
<feature type="transmembrane region" description="Helical" evidence="1">
    <location>
        <begin position="60"/>
        <end position="81"/>
    </location>
</feature>
<feature type="transmembrane region" description="Helical" evidence="1">
    <location>
        <begin position="87"/>
        <end position="113"/>
    </location>
</feature>
<keyword evidence="1" id="KW-0472">Membrane</keyword>
<sequence length="128" mass="13575">MISILLLKNNIEAPKAPIDKCPRGSTGASPGTNNLETPLVRVGGKPTSLQEILTGKSLTIGYILIASSPTCLNLLSASTMLGQMANLFVVIAPSVGLACVLPLILLFCFDLFLERSSYFLFLSACRST</sequence>